<dbReference type="GO" id="GO:0042834">
    <property type="term" value="F:peptidoglycan binding"/>
    <property type="evidence" value="ECO:0007669"/>
    <property type="project" value="InterPro"/>
</dbReference>
<dbReference type="Gene3D" id="3.30.70.1070">
    <property type="entry name" value="Sporulation related repeat"/>
    <property type="match status" value="1"/>
</dbReference>
<keyword evidence="3" id="KW-1185">Reference proteome</keyword>
<dbReference type="InterPro" id="IPR007730">
    <property type="entry name" value="SPOR-like_dom"/>
</dbReference>
<evidence type="ECO:0000313" key="2">
    <source>
        <dbReference type="EMBL" id="MBA5628750.1"/>
    </source>
</evidence>
<dbReference type="SUPFAM" id="SSF110997">
    <property type="entry name" value="Sporulation related repeat"/>
    <property type="match status" value="1"/>
</dbReference>
<dbReference type="Pfam" id="PF05036">
    <property type="entry name" value="SPOR"/>
    <property type="match status" value="1"/>
</dbReference>
<dbReference type="Proteomes" id="UP000552241">
    <property type="component" value="Unassembled WGS sequence"/>
</dbReference>
<name>A0A838ZLW2_9FLAO</name>
<dbReference type="PROSITE" id="PS51724">
    <property type="entry name" value="SPOR"/>
    <property type="match status" value="1"/>
</dbReference>
<dbReference type="Pfam" id="PF18175">
    <property type="entry name" value="HU-CCDC81_bac_2"/>
    <property type="match status" value="1"/>
</dbReference>
<sequence>MNLEKHISFLLYRHDCVVVPEFGAFITQKSNSAYTPETAVFSPPSKKIAFNPSLILNDGLLVQELAQSTGISFEKAKEEIETTVRFWKNHLNTNSSLVLAELGNFTKDETGRLEFEPNAENYLLEAFGLESIRAKYILPTENNQSSSTIWWKAAAMVPILIGGFLYFGKPQPVTDYVNQQWSGFVSPVFNPNTEAAKAVASPIKIVESEATTYKEEVLTVYDHQVISGSFRKLEEANAQVEKLHEQGFTAAKMTQKKGSYYYVAFKTFPTKDEAQQYRREIGEEFPETWVLSLKD</sequence>
<dbReference type="Pfam" id="PF18174">
    <property type="entry name" value="HU-CCDC81_bac_1"/>
    <property type="match status" value="1"/>
</dbReference>
<protein>
    <submittedName>
        <fullName evidence="2">HU-CCDC81 and SPOR domain-containing protein</fullName>
    </submittedName>
</protein>
<proteinExistence type="predicted"/>
<accession>A0A838ZLW2</accession>
<feature type="domain" description="SPOR" evidence="1">
    <location>
        <begin position="217"/>
        <end position="293"/>
    </location>
</feature>
<gene>
    <name evidence="2" type="ORF">HU137_03075</name>
</gene>
<dbReference type="AlphaFoldDB" id="A0A838ZLW2"/>
<dbReference type="InterPro" id="IPR040495">
    <property type="entry name" value="HU-CCDC81_bac_1"/>
</dbReference>
<evidence type="ECO:0000313" key="3">
    <source>
        <dbReference type="Proteomes" id="UP000552241"/>
    </source>
</evidence>
<reference evidence="2 3" key="1">
    <citation type="submission" date="2020-07" db="EMBL/GenBank/DDBJ databases">
        <title>Moheibacter lacus sp. nov., a member of the family Flavobacteriaceae isolated from freshwater lake sediment.</title>
        <authorList>
            <person name="Liu Y."/>
        </authorList>
    </citation>
    <scope>NUCLEOTIDE SEQUENCE [LARGE SCALE GENOMIC DNA]</scope>
    <source>
        <strain evidence="2 3">BDHS18</strain>
    </source>
</reference>
<organism evidence="2 3">
    <name type="scientific">Moheibacter lacus</name>
    <dbReference type="NCBI Taxonomy" id="2745851"/>
    <lineage>
        <taxon>Bacteria</taxon>
        <taxon>Pseudomonadati</taxon>
        <taxon>Bacteroidota</taxon>
        <taxon>Flavobacteriia</taxon>
        <taxon>Flavobacteriales</taxon>
        <taxon>Weeksellaceae</taxon>
        <taxon>Moheibacter</taxon>
    </lineage>
</organism>
<dbReference type="InterPro" id="IPR036680">
    <property type="entry name" value="SPOR-like_sf"/>
</dbReference>
<dbReference type="InterPro" id="IPR041268">
    <property type="entry name" value="HU-CCDC81_bac_2"/>
</dbReference>
<evidence type="ECO:0000259" key="1">
    <source>
        <dbReference type="PROSITE" id="PS51724"/>
    </source>
</evidence>
<dbReference type="EMBL" id="JACDZE010000001">
    <property type="protein sequence ID" value="MBA5628750.1"/>
    <property type="molecule type" value="Genomic_DNA"/>
</dbReference>
<dbReference type="RefSeq" id="WP_182042337.1">
    <property type="nucleotide sequence ID" value="NZ_JACDZE010000001.1"/>
</dbReference>
<comment type="caution">
    <text evidence="2">The sequence shown here is derived from an EMBL/GenBank/DDBJ whole genome shotgun (WGS) entry which is preliminary data.</text>
</comment>